<dbReference type="RefSeq" id="NP_001024964.1">
    <property type="nucleotide sequence ID" value="NM_001029793.1"/>
</dbReference>
<proteinExistence type="predicted"/>
<sequence>MALQDLLRMLRESLDRDEIMTKELGAFIQNQAPKYMKPAAKLNQNVDLEEMVGALKESMEESIIAIESVTKVE</sequence>
<gene>
    <name evidence="1" type="ORF">CELE_Y66C5A.1</name>
    <name evidence="1 3" type="ORF">Y66C5A.1</name>
</gene>
<dbReference type="Bgee" id="WBGene00044156">
    <property type="expression patterns" value="Expressed in pharyngeal muscle cell (C elegans) and 3 other cell types or tissues"/>
</dbReference>
<evidence type="ECO:0000313" key="1">
    <source>
        <dbReference type="EMBL" id="CAI79266.1"/>
    </source>
</evidence>
<dbReference type="AlphaFoldDB" id="Q56VZ6"/>
<dbReference type="GeneID" id="3565864"/>
<dbReference type="InParanoid" id="Q56VZ6"/>
<dbReference type="AGR" id="WB:WBGene00044156"/>
<dbReference type="EMBL" id="BX284606">
    <property type="protein sequence ID" value="CAI79266.1"/>
    <property type="molecule type" value="Genomic_DNA"/>
</dbReference>
<evidence type="ECO:0000313" key="2">
    <source>
        <dbReference type="Proteomes" id="UP000001940"/>
    </source>
</evidence>
<dbReference type="Proteomes" id="UP000001940">
    <property type="component" value="Chromosome X"/>
</dbReference>
<reference evidence="1 2" key="1">
    <citation type="journal article" date="1998" name="Science">
        <title>Genome sequence of the nematode C. elegans: a platform for investigating biology.</title>
        <authorList>
            <consortium name="The C. elegans sequencing consortium"/>
            <person name="Sulson J.E."/>
            <person name="Waterston R."/>
        </authorList>
    </citation>
    <scope>NUCLEOTIDE SEQUENCE [LARGE SCALE GENOMIC DNA]</scope>
    <source>
        <strain evidence="1 2">Bristol N2</strain>
    </source>
</reference>
<keyword evidence="2" id="KW-1185">Reference proteome</keyword>
<name>Q56VZ6_CAEEL</name>
<dbReference type="PaxDb" id="6239-Y66C5A.1"/>
<dbReference type="OrthoDB" id="10325292at2759"/>
<dbReference type="FunCoup" id="Q56VZ6">
    <property type="interactions" value="811"/>
</dbReference>
<dbReference type="eggNOG" id="ENOG502TJ5F">
    <property type="taxonomic scope" value="Eukaryota"/>
</dbReference>
<protein>
    <submittedName>
        <fullName evidence="1">Phage protein</fullName>
    </submittedName>
</protein>
<dbReference type="HOGENOM" id="CLU_2707050_0_0_1"/>
<dbReference type="WormBase" id="Y66C5A.1">
    <property type="protein sequence ID" value="CE38460"/>
    <property type="gene ID" value="WBGene00044156"/>
</dbReference>
<dbReference type="CTD" id="3565864"/>
<dbReference type="UCSC" id="Y66C5A.1">
    <property type="organism name" value="c. elegans"/>
</dbReference>
<organism evidence="1 2">
    <name type="scientific">Caenorhabditis elegans</name>
    <dbReference type="NCBI Taxonomy" id="6239"/>
    <lineage>
        <taxon>Eukaryota</taxon>
        <taxon>Metazoa</taxon>
        <taxon>Ecdysozoa</taxon>
        <taxon>Nematoda</taxon>
        <taxon>Chromadorea</taxon>
        <taxon>Rhabditida</taxon>
        <taxon>Rhabditina</taxon>
        <taxon>Rhabditomorpha</taxon>
        <taxon>Rhabditoidea</taxon>
        <taxon>Rhabditidae</taxon>
        <taxon>Peloderinae</taxon>
        <taxon>Caenorhabditis</taxon>
    </lineage>
</organism>
<accession>Q56VZ6</accession>
<dbReference type="SMR" id="Q56VZ6"/>
<dbReference type="KEGG" id="cel:CELE_Y66C5A.1"/>
<evidence type="ECO:0000313" key="3">
    <source>
        <dbReference type="WormBase" id="Y66C5A.1"/>
    </source>
</evidence>